<dbReference type="GO" id="GO:0009055">
    <property type="term" value="F:electron transfer activity"/>
    <property type="evidence" value="ECO:0007669"/>
    <property type="project" value="InterPro"/>
</dbReference>
<dbReference type="OrthoDB" id="9814063at2"/>
<accession>A0A1B3BA39</accession>
<keyword evidence="3 5" id="KW-0249">Electron transport</keyword>
<dbReference type="GO" id="GO:0042597">
    <property type="term" value="C:periplasmic space"/>
    <property type="evidence" value="ECO:0007669"/>
    <property type="project" value="UniProtKB-SubCell"/>
</dbReference>
<reference evidence="8" key="1">
    <citation type="submission" date="2015-08" db="EMBL/GenBank/DDBJ databases">
        <authorList>
            <person name="Kim K.M."/>
        </authorList>
    </citation>
    <scope>NUCLEOTIDE SEQUENCE [LARGE SCALE GENOMIC DNA]</scope>
    <source>
        <strain evidence="8">KCTC 23892</strain>
    </source>
</reference>
<dbReference type="SUPFAM" id="SSF49503">
    <property type="entry name" value="Cupredoxins"/>
    <property type="match status" value="1"/>
</dbReference>
<keyword evidence="5" id="KW-0732">Signal</keyword>
<sequence precursor="true">MHKLLMTVFLSLLAMPLFAKDITINANDQLKFDVSEIKVKAGEEIKLTLNHTGKMGKNVMGHNVVVLAAGTDVKAFAQEAQKAKDSEYIPAGTDAVIANTKLLGGGESDTISFTIDEAGTYEYICTFPGHYFMMKGTIIVE</sequence>
<dbReference type="InterPro" id="IPR014068">
    <property type="entry name" value="Azurin"/>
</dbReference>
<dbReference type="InterPro" id="IPR050845">
    <property type="entry name" value="Cu-binding_ET"/>
</dbReference>
<dbReference type="NCBIfam" id="TIGR02695">
    <property type="entry name" value="azurin"/>
    <property type="match status" value="1"/>
</dbReference>
<dbReference type="PANTHER" id="PTHR38439">
    <property type="entry name" value="AURACYANIN-B"/>
    <property type="match status" value="1"/>
</dbReference>
<dbReference type="InterPro" id="IPR028871">
    <property type="entry name" value="BlueCu_1_BS"/>
</dbReference>
<evidence type="ECO:0000259" key="6">
    <source>
        <dbReference type="Pfam" id="PF00127"/>
    </source>
</evidence>
<keyword evidence="8" id="KW-1185">Reference proteome</keyword>
<proteinExistence type="predicted"/>
<dbReference type="InterPro" id="IPR008972">
    <property type="entry name" value="Cupredoxin"/>
</dbReference>
<dbReference type="GO" id="GO:0005507">
    <property type="term" value="F:copper ion binding"/>
    <property type="evidence" value="ECO:0007669"/>
    <property type="project" value="UniProtKB-UniRule"/>
</dbReference>
<dbReference type="PROSITE" id="PS00196">
    <property type="entry name" value="COPPER_BLUE"/>
    <property type="match status" value="1"/>
</dbReference>
<keyword evidence="2 5" id="KW-0479">Metal-binding</keyword>
<dbReference type="AlphaFoldDB" id="A0A1B3BA39"/>
<name>A0A1B3BA39_9GAMM</name>
<dbReference type="STRING" id="1144748.KS2013_959"/>
<feature type="chain" id="PRO_5008446373" description="Azurin" evidence="5">
    <location>
        <begin position="20"/>
        <end position="141"/>
    </location>
</feature>
<dbReference type="Gene3D" id="2.60.40.420">
    <property type="entry name" value="Cupredoxins - blue copper proteins"/>
    <property type="match status" value="1"/>
</dbReference>
<keyword evidence="4 5" id="KW-0186">Copper</keyword>
<dbReference type="InterPro" id="IPR000923">
    <property type="entry name" value="BlueCu_1"/>
</dbReference>
<feature type="domain" description="Blue (type 1) copper" evidence="6">
    <location>
        <begin position="23"/>
        <end position="141"/>
    </location>
</feature>
<dbReference type="Pfam" id="PF00127">
    <property type="entry name" value="Copper-bind"/>
    <property type="match status" value="1"/>
</dbReference>
<comment type="function">
    <text evidence="5">Transfers electrons from cytochrome c551 to cytochrome oxidase.</text>
</comment>
<comment type="subcellular location">
    <subcellularLocation>
        <location evidence="5">Periplasm</location>
    </subcellularLocation>
</comment>
<dbReference type="PANTHER" id="PTHR38439:SF2">
    <property type="entry name" value="OUTER MEMBRANE PROTEIN H.8"/>
    <property type="match status" value="1"/>
</dbReference>
<keyword evidence="1 5" id="KW-0813">Transport</keyword>
<dbReference type="KEGG" id="ksd:KS2013_959"/>
<dbReference type="PATRIC" id="fig|1144748.3.peg.970"/>
<dbReference type="EMBL" id="CP012418">
    <property type="protein sequence ID" value="AOE49680.1"/>
    <property type="molecule type" value="Genomic_DNA"/>
</dbReference>
<evidence type="ECO:0000256" key="1">
    <source>
        <dbReference type="ARBA" id="ARBA00022448"/>
    </source>
</evidence>
<keyword evidence="5" id="KW-0574">Periplasm</keyword>
<organism evidence="7 8">
    <name type="scientific">Kangiella sediminilitoris</name>
    <dbReference type="NCBI Taxonomy" id="1144748"/>
    <lineage>
        <taxon>Bacteria</taxon>
        <taxon>Pseudomonadati</taxon>
        <taxon>Pseudomonadota</taxon>
        <taxon>Gammaproteobacteria</taxon>
        <taxon>Kangiellales</taxon>
        <taxon>Kangiellaceae</taxon>
        <taxon>Kangiella</taxon>
    </lineage>
</organism>
<evidence type="ECO:0000256" key="4">
    <source>
        <dbReference type="ARBA" id="ARBA00023008"/>
    </source>
</evidence>
<dbReference type="CDD" id="cd13922">
    <property type="entry name" value="Azurin"/>
    <property type="match status" value="1"/>
</dbReference>
<evidence type="ECO:0000313" key="7">
    <source>
        <dbReference type="EMBL" id="AOE49680.1"/>
    </source>
</evidence>
<dbReference type="Proteomes" id="UP000094147">
    <property type="component" value="Chromosome"/>
</dbReference>
<dbReference type="RefSeq" id="WP_068990544.1">
    <property type="nucleotide sequence ID" value="NZ_CP012418.1"/>
</dbReference>
<evidence type="ECO:0000313" key="8">
    <source>
        <dbReference type="Proteomes" id="UP000094147"/>
    </source>
</evidence>
<evidence type="ECO:0000256" key="5">
    <source>
        <dbReference type="RuleBase" id="RU363017"/>
    </source>
</evidence>
<gene>
    <name evidence="7" type="ORF">KS2013_959</name>
</gene>
<feature type="signal peptide" evidence="5">
    <location>
        <begin position="1"/>
        <end position="19"/>
    </location>
</feature>
<evidence type="ECO:0000256" key="2">
    <source>
        <dbReference type="ARBA" id="ARBA00022723"/>
    </source>
</evidence>
<evidence type="ECO:0000256" key="3">
    <source>
        <dbReference type="ARBA" id="ARBA00022982"/>
    </source>
</evidence>
<protein>
    <recommendedName>
        <fullName evidence="5">Azurin</fullName>
    </recommendedName>
</protein>